<dbReference type="Gene3D" id="1.10.10.10">
    <property type="entry name" value="Winged helix-like DNA-binding domain superfamily/Winged helix DNA-binding domain"/>
    <property type="match status" value="1"/>
</dbReference>
<evidence type="ECO:0000256" key="2">
    <source>
        <dbReference type="ARBA" id="ARBA00022840"/>
    </source>
</evidence>
<organism evidence="4 5">
    <name type="scientific">Longispora fulva</name>
    <dbReference type="NCBI Taxonomy" id="619741"/>
    <lineage>
        <taxon>Bacteria</taxon>
        <taxon>Bacillati</taxon>
        <taxon>Actinomycetota</taxon>
        <taxon>Actinomycetes</taxon>
        <taxon>Micromonosporales</taxon>
        <taxon>Micromonosporaceae</taxon>
        <taxon>Longispora</taxon>
    </lineage>
</organism>
<keyword evidence="4" id="KW-0238">DNA-binding</keyword>
<protein>
    <submittedName>
        <fullName evidence="4">DNA-binding CsgD family transcriptional regulator</fullName>
    </submittedName>
</protein>
<dbReference type="Pfam" id="PF00196">
    <property type="entry name" value="GerE"/>
    <property type="match status" value="1"/>
</dbReference>
<dbReference type="AlphaFoldDB" id="A0A8J7KVZ7"/>
<dbReference type="InterPro" id="IPR016032">
    <property type="entry name" value="Sig_transdc_resp-reg_C-effctor"/>
</dbReference>
<keyword evidence="1" id="KW-0547">Nucleotide-binding</keyword>
<dbReference type="GO" id="GO:0004016">
    <property type="term" value="F:adenylate cyclase activity"/>
    <property type="evidence" value="ECO:0007669"/>
    <property type="project" value="TreeGrafter"/>
</dbReference>
<dbReference type="InterPro" id="IPR027417">
    <property type="entry name" value="P-loop_NTPase"/>
</dbReference>
<keyword evidence="2" id="KW-0067">ATP-binding</keyword>
<comment type="caution">
    <text evidence="4">The sequence shown here is derived from an EMBL/GenBank/DDBJ whole genome shotgun (WGS) entry which is preliminary data.</text>
</comment>
<name>A0A8J7KVZ7_9ACTN</name>
<evidence type="ECO:0000313" key="4">
    <source>
        <dbReference type="EMBL" id="MBG6135932.1"/>
    </source>
</evidence>
<proteinExistence type="predicted"/>
<sequence length="961" mass="101376">MPLSSPVLVGREHELGVLARALGDMVSSGTGSTVILLGEAGSGKTRLASELQGRASMPVLRGRAGSTVLSVPYRPLSEALMSAFRTTGPPTGPALEPFLPVLGRLVPQWGHLADPGRADSPLVVAESVLRLLGVGHPAGCLLVLEDLHDADPETLAAVEYLMDNVDQWPVLSLLTARDQPGPARELFASARRRRVARPVSLGPLEPAHMAELAAHCLGGRPPPSVIATLVRDGDGNPFFLEELLAGMVSSGGLRRDAHGWAAADTTVGAIPATLAQLITERAEALGPDILHLLRAGALVDRRFPASVPAEATGRTAAEVDQLLGAACAAGILTAEPTPGWFAFRHALTVEVLLASLPRTLGETLAATVAAAIEHHFPGLPGEWCERVARLRVLAADLGSAAEILAVAGRRALTAGTATTAVSLFERAVELVGADRSEFLDPLLRAWTMSGRGDNALGYSDAVDGLVAAPAVLAGLQLRLAEAASATGAREVCLARIGAGRALLAAEPHAEYEAGFDVLESLVLVETPEAPPGRAEYLARRAAVTAEHAGLPELACRAWEVLGTTARDGSLAESDEVFELLLATAQRHELGAWQLEALAYLGANDMLRDGHGGRLDQAHAQAVRLGALRDLCGVEGLQAMLAVLRGEHDRAAELIVPGRQLAARLGHHKIVRYLTLSSAVRAGHRGRRAEMDRHVEALMADGGADTHYLPVAWGQGGAVCALLEEDRARARADLDRATAREEATGSPYALSGRYGLALLLGVLDGDQGWVEHDAVAAHPRSRYRWNRQFVSAARAVLLARDGRPAEAGAALAESDEAAAVFPLARHLVLRLVAEDGVTTGWGDPPAWARTAEEYFHDLGHRPVAAACRSVLRAAGAPTPARRRGWGSVPPPLRARGVTVREFEVLGLLAGQLDNRAVGRRLFISPRTVEKHVSGLLAKLECQDRRALARYASANGIPFLAVS</sequence>
<dbReference type="GO" id="GO:0006355">
    <property type="term" value="P:regulation of DNA-templated transcription"/>
    <property type="evidence" value="ECO:0007669"/>
    <property type="project" value="InterPro"/>
</dbReference>
<feature type="domain" description="HTH luxR-type" evidence="3">
    <location>
        <begin position="889"/>
        <end position="954"/>
    </location>
</feature>
<dbReference type="InterPro" id="IPR000792">
    <property type="entry name" value="Tscrpt_reg_LuxR_C"/>
</dbReference>
<dbReference type="SUPFAM" id="SSF46894">
    <property type="entry name" value="C-terminal effector domain of the bipartite response regulators"/>
    <property type="match status" value="1"/>
</dbReference>
<gene>
    <name evidence="4" type="ORF">IW245_002126</name>
</gene>
<dbReference type="SUPFAM" id="SSF52540">
    <property type="entry name" value="P-loop containing nucleoside triphosphate hydrolases"/>
    <property type="match status" value="1"/>
</dbReference>
<evidence type="ECO:0000256" key="1">
    <source>
        <dbReference type="ARBA" id="ARBA00022741"/>
    </source>
</evidence>
<dbReference type="PANTHER" id="PTHR16305:SF28">
    <property type="entry name" value="GUANYLATE CYCLASE DOMAIN-CONTAINING PROTEIN"/>
    <property type="match status" value="1"/>
</dbReference>
<dbReference type="Proteomes" id="UP000622552">
    <property type="component" value="Unassembled WGS sequence"/>
</dbReference>
<evidence type="ECO:0000259" key="3">
    <source>
        <dbReference type="PROSITE" id="PS50043"/>
    </source>
</evidence>
<accession>A0A8J7KVZ7</accession>
<dbReference type="GO" id="GO:0005737">
    <property type="term" value="C:cytoplasm"/>
    <property type="evidence" value="ECO:0007669"/>
    <property type="project" value="TreeGrafter"/>
</dbReference>
<dbReference type="Pfam" id="PF13191">
    <property type="entry name" value="AAA_16"/>
    <property type="match status" value="1"/>
</dbReference>
<dbReference type="InterPro" id="IPR041664">
    <property type="entry name" value="AAA_16"/>
</dbReference>
<keyword evidence="5" id="KW-1185">Reference proteome</keyword>
<evidence type="ECO:0000313" key="5">
    <source>
        <dbReference type="Proteomes" id="UP000622552"/>
    </source>
</evidence>
<dbReference type="GO" id="GO:0005524">
    <property type="term" value="F:ATP binding"/>
    <property type="evidence" value="ECO:0007669"/>
    <property type="project" value="UniProtKB-KW"/>
</dbReference>
<dbReference type="InterPro" id="IPR036388">
    <property type="entry name" value="WH-like_DNA-bd_sf"/>
</dbReference>
<dbReference type="SMART" id="SM00421">
    <property type="entry name" value="HTH_LUXR"/>
    <property type="match status" value="1"/>
</dbReference>
<dbReference type="EMBL" id="JADOUF010000001">
    <property type="protein sequence ID" value="MBG6135932.1"/>
    <property type="molecule type" value="Genomic_DNA"/>
</dbReference>
<dbReference type="CDD" id="cd06170">
    <property type="entry name" value="LuxR_C_like"/>
    <property type="match status" value="1"/>
</dbReference>
<dbReference type="RefSeq" id="WP_197002981.1">
    <property type="nucleotide sequence ID" value="NZ_BONS01000001.1"/>
</dbReference>
<dbReference type="PROSITE" id="PS50043">
    <property type="entry name" value="HTH_LUXR_2"/>
    <property type="match status" value="1"/>
</dbReference>
<dbReference type="PANTHER" id="PTHR16305">
    <property type="entry name" value="TESTICULAR SOLUBLE ADENYLYL CYCLASE"/>
    <property type="match status" value="1"/>
</dbReference>
<dbReference type="GO" id="GO:0003677">
    <property type="term" value="F:DNA binding"/>
    <property type="evidence" value="ECO:0007669"/>
    <property type="project" value="UniProtKB-KW"/>
</dbReference>
<reference evidence="4" key="1">
    <citation type="submission" date="2020-11" db="EMBL/GenBank/DDBJ databases">
        <title>Sequencing the genomes of 1000 actinobacteria strains.</title>
        <authorList>
            <person name="Klenk H.-P."/>
        </authorList>
    </citation>
    <scope>NUCLEOTIDE SEQUENCE</scope>
    <source>
        <strain evidence="4">DSM 45356</strain>
    </source>
</reference>